<dbReference type="Pfam" id="PF00069">
    <property type="entry name" value="Pkinase"/>
    <property type="match status" value="1"/>
</dbReference>
<evidence type="ECO:0000256" key="1">
    <source>
        <dbReference type="ARBA" id="ARBA00004167"/>
    </source>
</evidence>
<reference evidence="15 16" key="1">
    <citation type="journal article" date="2011" name="Science">
        <title>The Selaginella genome identifies genetic changes associated with the evolution of vascular plants.</title>
        <authorList>
            <person name="Banks J.A."/>
            <person name="Nishiyama T."/>
            <person name="Hasebe M."/>
            <person name="Bowman J.L."/>
            <person name="Gribskov M."/>
            <person name="dePamphilis C."/>
            <person name="Albert V.A."/>
            <person name="Aono N."/>
            <person name="Aoyama T."/>
            <person name="Ambrose B.A."/>
            <person name="Ashton N.W."/>
            <person name="Axtell M.J."/>
            <person name="Barker E."/>
            <person name="Barker M.S."/>
            <person name="Bennetzen J.L."/>
            <person name="Bonawitz N.D."/>
            <person name="Chapple C."/>
            <person name="Cheng C."/>
            <person name="Correa L.G."/>
            <person name="Dacre M."/>
            <person name="DeBarry J."/>
            <person name="Dreyer I."/>
            <person name="Elias M."/>
            <person name="Engstrom E.M."/>
            <person name="Estelle M."/>
            <person name="Feng L."/>
            <person name="Finet C."/>
            <person name="Floyd S.K."/>
            <person name="Frommer W.B."/>
            <person name="Fujita T."/>
            <person name="Gramzow L."/>
            <person name="Gutensohn M."/>
            <person name="Harholt J."/>
            <person name="Hattori M."/>
            <person name="Heyl A."/>
            <person name="Hirai T."/>
            <person name="Hiwatashi Y."/>
            <person name="Ishikawa M."/>
            <person name="Iwata M."/>
            <person name="Karol K.G."/>
            <person name="Koehler B."/>
            <person name="Kolukisaoglu U."/>
            <person name="Kubo M."/>
            <person name="Kurata T."/>
            <person name="Lalonde S."/>
            <person name="Li K."/>
            <person name="Li Y."/>
            <person name="Litt A."/>
            <person name="Lyons E."/>
            <person name="Manning G."/>
            <person name="Maruyama T."/>
            <person name="Michael T.P."/>
            <person name="Mikami K."/>
            <person name="Miyazaki S."/>
            <person name="Morinaga S."/>
            <person name="Murata T."/>
            <person name="Mueller-Roeber B."/>
            <person name="Nelson D.R."/>
            <person name="Obara M."/>
            <person name="Oguri Y."/>
            <person name="Olmstead R.G."/>
            <person name="Onodera N."/>
            <person name="Petersen B.L."/>
            <person name="Pils B."/>
            <person name="Prigge M."/>
            <person name="Rensing S.A."/>
            <person name="Riano-Pachon D.M."/>
            <person name="Roberts A.W."/>
            <person name="Sato Y."/>
            <person name="Scheller H.V."/>
            <person name="Schulz B."/>
            <person name="Schulz C."/>
            <person name="Shakirov E.V."/>
            <person name="Shibagaki N."/>
            <person name="Shinohara N."/>
            <person name="Shippen D.E."/>
            <person name="Soerensen I."/>
            <person name="Sotooka R."/>
            <person name="Sugimoto N."/>
            <person name="Sugita M."/>
            <person name="Sumikawa N."/>
            <person name="Tanurdzic M."/>
            <person name="Theissen G."/>
            <person name="Ulvskov P."/>
            <person name="Wakazuki S."/>
            <person name="Weng J.K."/>
            <person name="Willats W.W."/>
            <person name="Wipf D."/>
            <person name="Wolf P.G."/>
            <person name="Yang L."/>
            <person name="Zimmer A.D."/>
            <person name="Zhu Q."/>
            <person name="Mitros T."/>
            <person name="Hellsten U."/>
            <person name="Loque D."/>
            <person name="Otillar R."/>
            <person name="Salamov A."/>
            <person name="Schmutz J."/>
            <person name="Shapiro H."/>
            <person name="Lindquist E."/>
            <person name="Lucas S."/>
            <person name="Rokhsar D."/>
            <person name="Grigoriev I.V."/>
        </authorList>
    </citation>
    <scope>NUCLEOTIDE SEQUENCE [LARGE SCALE GENOMIC DNA]</scope>
</reference>
<evidence type="ECO:0000256" key="13">
    <source>
        <dbReference type="ARBA" id="ARBA00048679"/>
    </source>
</evidence>
<dbReference type="SUPFAM" id="SSF56112">
    <property type="entry name" value="Protein kinase-like (PK-like)"/>
    <property type="match status" value="1"/>
</dbReference>
<comment type="catalytic activity">
    <reaction evidence="13">
        <text>L-seryl-[protein] + ATP = O-phospho-L-seryl-[protein] + ADP + H(+)</text>
        <dbReference type="Rhea" id="RHEA:17989"/>
        <dbReference type="Rhea" id="RHEA-COMP:9863"/>
        <dbReference type="Rhea" id="RHEA-COMP:11604"/>
        <dbReference type="ChEBI" id="CHEBI:15378"/>
        <dbReference type="ChEBI" id="CHEBI:29999"/>
        <dbReference type="ChEBI" id="CHEBI:30616"/>
        <dbReference type="ChEBI" id="CHEBI:83421"/>
        <dbReference type="ChEBI" id="CHEBI:456216"/>
        <dbReference type="EC" id="2.7.11.1"/>
    </reaction>
</comment>
<feature type="non-terminal residue" evidence="15">
    <location>
        <position position="1"/>
    </location>
</feature>
<accession>D8RTD4</accession>
<dbReference type="Gramene" id="EFJ24490">
    <property type="protein sequence ID" value="EFJ24490"/>
    <property type="gene ID" value="SELMODRAFT_34679"/>
</dbReference>
<evidence type="ECO:0000256" key="10">
    <source>
        <dbReference type="ARBA" id="ARBA00022989"/>
    </source>
</evidence>
<evidence type="ECO:0000256" key="9">
    <source>
        <dbReference type="ARBA" id="ARBA00022840"/>
    </source>
</evidence>
<keyword evidence="10" id="KW-1133">Transmembrane helix</keyword>
<keyword evidence="6" id="KW-0732">Signal</keyword>
<dbReference type="GO" id="GO:0005524">
    <property type="term" value="F:ATP binding"/>
    <property type="evidence" value="ECO:0007669"/>
    <property type="project" value="UniProtKB-KW"/>
</dbReference>
<evidence type="ECO:0000313" key="16">
    <source>
        <dbReference type="Proteomes" id="UP000001514"/>
    </source>
</evidence>
<dbReference type="GO" id="GO:0016020">
    <property type="term" value="C:membrane"/>
    <property type="evidence" value="ECO:0007669"/>
    <property type="project" value="UniProtKB-SubCell"/>
</dbReference>
<keyword evidence="7" id="KW-0547">Nucleotide-binding</keyword>
<gene>
    <name evidence="15" type="ORF">SELMODRAFT_34679</name>
</gene>
<dbReference type="OrthoDB" id="4062651at2759"/>
<dbReference type="InterPro" id="IPR000719">
    <property type="entry name" value="Prot_kinase_dom"/>
</dbReference>
<sequence>SPQLVQFSFKAIVATTRNFSDKIGAGILGSVYKGVFPDSETVVAVKKLEINTSDRDFRNCVSEIGFLSHDSLVQLHGFCADCGPDNKMLVYEFLSNGSLDKLLFEDSEDNRLDWKFRFDTALSIARGVAHLHQQQVPVIHGNLKTENILLDKNFQPKISDTGLGLLVDRRKIKTALSSGRVHGYFSPEWIADSPLTTKTDVYGFGMILLEIIGGRRILDLSQKSEQWNFVDWVSKQVKAGNYVGVADPRLSSIDLEQLRRGIDVAVWCIQDDAKSRPSIAKVVEELEKV</sequence>
<dbReference type="Gene3D" id="1.10.510.10">
    <property type="entry name" value="Transferase(Phosphotransferase) domain 1"/>
    <property type="match status" value="1"/>
</dbReference>
<dbReference type="GO" id="GO:0004674">
    <property type="term" value="F:protein serine/threonine kinase activity"/>
    <property type="evidence" value="ECO:0007669"/>
    <property type="project" value="UniProtKB-KW"/>
</dbReference>
<name>D8RTD4_SELML</name>
<evidence type="ECO:0000256" key="12">
    <source>
        <dbReference type="ARBA" id="ARBA00047899"/>
    </source>
</evidence>
<comment type="catalytic activity">
    <reaction evidence="12">
        <text>L-threonyl-[protein] + ATP = O-phospho-L-threonyl-[protein] + ADP + H(+)</text>
        <dbReference type="Rhea" id="RHEA:46608"/>
        <dbReference type="Rhea" id="RHEA-COMP:11060"/>
        <dbReference type="Rhea" id="RHEA-COMP:11605"/>
        <dbReference type="ChEBI" id="CHEBI:15378"/>
        <dbReference type="ChEBI" id="CHEBI:30013"/>
        <dbReference type="ChEBI" id="CHEBI:30616"/>
        <dbReference type="ChEBI" id="CHEBI:61977"/>
        <dbReference type="ChEBI" id="CHEBI:456216"/>
        <dbReference type="EC" id="2.7.11.1"/>
    </reaction>
</comment>
<keyword evidence="9" id="KW-0067">ATP-binding</keyword>
<dbReference type="PROSITE" id="PS50011">
    <property type="entry name" value="PROTEIN_KINASE_DOM"/>
    <property type="match status" value="1"/>
</dbReference>
<proteinExistence type="predicted"/>
<evidence type="ECO:0000256" key="11">
    <source>
        <dbReference type="ARBA" id="ARBA00023136"/>
    </source>
</evidence>
<evidence type="ECO:0000256" key="5">
    <source>
        <dbReference type="ARBA" id="ARBA00022692"/>
    </source>
</evidence>
<evidence type="ECO:0000256" key="6">
    <source>
        <dbReference type="ARBA" id="ARBA00022729"/>
    </source>
</evidence>
<keyword evidence="16" id="KW-1185">Reference proteome</keyword>
<evidence type="ECO:0000256" key="7">
    <source>
        <dbReference type="ARBA" id="ARBA00022741"/>
    </source>
</evidence>
<dbReference type="HOGENOM" id="CLU_000288_21_4_1"/>
<keyword evidence="8" id="KW-0418">Kinase</keyword>
<keyword evidence="3" id="KW-0723">Serine/threonine-protein kinase</keyword>
<dbReference type="STRING" id="88036.D8RTD4"/>
<dbReference type="KEGG" id="smo:SELMODRAFT_34679"/>
<dbReference type="Proteomes" id="UP000001514">
    <property type="component" value="Unassembled WGS sequence"/>
</dbReference>
<evidence type="ECO:0000313" key="15">
    <source>
        <dbReference type="EMBL" id="EFJ24490.1"/>
    </source>
</evidence>
<protein>
    <recommendedName>
        <fullName evidence="2">non-specific serine/threonine protein kinase</fullName>
        <ecNumber evidence="2">2.7.11.1</ecNumber>
    </recommendedName>
</protein>
<keyword evidence="5" id="KW-0812">Transmembrane</keyword>
<keyword evidence="11" id="KW-0472">Membrane</keyword>
<organism evidence="16">
    <name type="scientific">Selaginella moellendorffii</name>
    <name type="common">Spikemoss</name>
    <dbReference type="NCBI Taxonomy" id="88036"/>
    <lineage>
        <taxon>Eukaryota</taxon>
        <taxon>Viridiplantae</taxon>
        <taxon>Streptophyta</taxon>
        <taxon>Embryophyta</taxon>
        <taxon>Tracheophyta</taxon>
        <taxon>Lycopodiopsida</taxon>
        <taxon>Selaginellales</taxon>
        <taxon>Selaginellaceae</taxon>
        <taxon>Selaginella</taxon>
    </lineage>
</organism>
<feature type="domain" description="Protein kinase" evidence="14">
    <location>
        <begin position="17"/>
        <end position="289"/>
    </location>
</feature>
<dbReference type="EMBL" id="GL377589">
    <property type="protein sequence ID" value="EFJ24490.1"/>
    <property type="molecule type" value="Genomic_DNA"/>
</dbReference>
<dbReference type="EC" id="2.7.11.1" evidence="2"/>
<keyword evidence="4" id="KW-0808">Transferase</keyword>
<dbReference type="PANTHER" id="PTHR47974:SF9">
    <property type="entry name" value="RECEPTOR-LIKE SERINE_THREONINE-PROTEIN KINASE"/>
    <property type="match status" value="1"/>
</dbReference>
<dbReference type="AlphaFoldDB" id="D8RTD4"/>
<dbReference type="PIRSF" id="PIRSF000654">
    <property type="entry name" value="Integrin-linked_kinase"/>
    <property type="match status" value="1"/>
</dbReference>
<evidence type="ECO:0000256" key="8">
    <source>
        <dbReference type="ARBA" id="ARBA00022777"/>
    </source>
</evidence>
<dbReference type="FunFam" id="1.10.510.10:FF:001023">
    <property type="entry name" value="Os07g0541700 protein"/>
    <property type="match status" value="1"/>
</dbReference>
<dbReference type="InterPro" id="IPR011009">
    <property type="entry name" value="Kinase-like_dom_sf"/>
</dbReference>
<dbReference type="PANTHER" id="PTHR47974">
    <property type="entry name" value="OS07G0415500 PROTEIN"/>
    <property type="match status" value="1"/>
</dbReference>
<evidence type="ECO:0000256" key="3">
    <source>
        <dbReference type="ARBA" id="ARBA00022527"/>
    </source>
</evidence>
<comment type="subcellular location">
    <subcellularLocation>
        <location evidence="1">Membrane</location>
        <topology evidence="1">Single-pass membrane protein</topology>
    </subcellularLocation>
</comment>
<evidence type="ECO:0000256" key="2">
    <source>
        <dbReference type="ARBA" id="ARBA00012513"/>
    </source>
</evidence>
<evidence type="ECO:0000256" key="4">
    <source>
        <dbReference type="ARBA" id="ARBA00022679"/>
    </source>
</evidence>
<feature type="non-terminal residue" evidence="15">
    <location>
        <position position="289"/>
    </location>
</feature>
<dbReference type="InParanoid" id="D8RTD4"/>
<dbReference type="Gene3D" id="3.30.200.20">
    <property type="entry name" value="Phosphorylase Kinase, domain 1"/>
    <property type="match status" value="1"/>
</dbReference>
<evidence type="ECO:0000259" key="14">
    <source>
        <dbReference type="PROSITE" id="PS50011"/>
    </source>
</evidence>